<dbReference type="GO" id="GO:0004386">
    <property type="term" value="F:helicase activity"/>
    <property type="evidence" value="ECO:0007669"/>
    <property type="project" value="UniProtKB-KW"/>
</dbReference>
<proteinExistence type="predicted"/>
<evidence type="ECO:0000313" key="1">
    <source>
        <dbReference type="EMBL" id="ACB81261.1"/>
    </source>
</evidence>
<keyword evidence="1" id="KW-0347">Helicase</keyword>
<sequence>METATAGIADALTLTTEGRPAVVVDWKSDVTPAPGTLDHYRAQVRAYLDMTGAERGLIVLMTSGSVIPVLPTKPTESEAA</sequence>
<protein>
    <submittedName>
        <fullName evidence="1">UvrD/REP helicase</fullName>
    </submittedName>
</protein>
<dbReference type="Gene3D" id="3.90.320.10">
    <property type="match status" value="1"/>
</dbReference>
<dbReference type="EMBL" id="CP001029">
    <property type="protein sequence ID" value="ACB81261.1"/>
    <property type="molecule type" value="Genomic_DNA"/>
</dbReference>
<dbReference type="KEGG" id="mpo:Mpop_3106"/>
<reference evidence="1" key="1">
    <citation type="submission" date="2008-04" db="EMBL/GenBank/DDBJ databases">
        <title>Complete sequence of chromosome of Methylobacterium populi BJ001.</title>
        <authorList>
            <consortium name="US DOE Joint Genome Institute"/>
            <person name="Copeland A."/>
            <person name="Lucas S."/>
            <person name="Lapidus A."/>
            <person name="Glavina del Rio T."/>
            <person name="Dalin E."/>
            <person name="Tice H."/>
            <person name="Bruce D."/>
            <person name="Goodwin L."/>
            <person name="Pitluck S."/>
            <person name="Chertkov O."/>
            <person name="Brettin T."/>
            <person name="Detter J.C."/>
            <person name="Han C."/>
            <person name="Kuske C.R."/>
            <person name="Schmutz J."/>
            <person name="Larimer F."/>
            <person name="Land M."/>
            <person name="Hauser L."/>
            <person name="Kyrpides N."/>
            <person name="Mikhailova N."/>
            <person name="Marx C."/>
            <person name="Richardson P."/>
        </authorList>
    </citation>
    <scope>NUCLEOTIDE SEQUENCE [LARGE SCALE GENOMIC DNA]</scope>
    <source>
        <strain evidence="1">BJ001</strain>
    </source>
</reference>
<dbReference type="HOGENOM" id="CLU_2585675_0_0_5"/>
<dbReference type="STRING" id="441620.Mpop_3106"/>
<dbReference type="eggNOG" id="COG1074">
    <property type="taxonomic scope" value="Bacteria"/>
</dbReference>
<evidence type="ECO:0000313" key="2">
    <source>
        <dbReference type="Proteomes" id="UP000007136"/>
    </source>
</evidence>
<dbReference type="AlphaFoldDB" id="B1ZGM8"/>
<accession>B1ZGM8</accession>
<keyword evidence="1" id="KW-0378">Hydrolase</keyword>
<organism evidence="1 2">
    <name type="scientific">Methylorubrum populi (strain ATCC BAA-705 / NCIMB 13946 / BJ001)</name>
    <name type="common">Methylobacterium populi</name>
    <dbReference type="NCBI Taxonomy" id="441620"/>
    <lineage>
        <taxon>Bacteria</taxon>
        <taxon>Pseudomonadati</taxon>
        <taxon>Pseudomonadota</taxon>
        <taxon>Alphaproteobacteria</taxon>
        <taxon>Hyphomicrobiales</taxon>
        <taxon>Methylobacteriaceae</taxon>
        <taxon>Methylorubrum</taxon>
    </lineage>
</organism>
<keyword evidence="1" id="KW-0547">Nucleotide-binding</keyword>
<name>B1ZGM8_METPB</name>
<dbReference type="InterPro" id="IPR011604">
    <property type="entry name" value="PDDEXK-like_dom_sf"/>
</dbReference>
<keyword evidence="1" id="KW-0067">ATP-binding</keyword>
<dbReference type="Proteomes" id="UP000007136">
    <property type="component" value="Chromosome"/>
</dbReference>
<gene>
    <name evidence="1" type="ordered locus">Mpop_3106</name>
</gene>